<organism evidence="2 3">
    <name type="scientific">Citrus x changshan-huyou</name>
    <dbReference type="NCBI Taxonomy" id="2935761"/>
    <lineage>
        <taxon>Eukaryota</taxon>
        <taxon>Viridiplantae</taxon>
        <taxon>Streptophyta</taxon>
        <taxon>Embryophyta</taxon>
        <taxon>Tracheophyta</taxon>
        <taxon>Spermatophyta</taxon>
        <taxon>Magnoliopsida</taxon>
        <taxon>eudicotyledons</taxon>
        <taxon>Gunneridae</taxon>
        <taxon>Pentapetalae</taxon>
        <taxon>rosids</taxon>
        <taxon>malvids</taxon>
        <taxon>Sapindales</taxon>
        <taxon>Rutaceae</taxon>
        <taxon>Aurantioideae</taxon>
        <taxon>Citrus</taxon>
    </lineage>
</organism>
<name>A0AAP0LUM3_9ROSI</name>
<feature type="compositionally biased region" description="Polar residues" evidence="1">
    <location>
        <begin position="1"/>
        <end position="35"/>
    </location>
</feature>
<gene>
    <name evidence="2" type="ORF">WN944_018562</name>
</gene>
<feature type="region of interest" description="Disordered" evidence="1">
    <location>
        <begin position="1"/>
        <end position="47"/>
    </location>
</feature>
<evidence type="ECO:0000313" key="3">
    <source>
        <dbReference type="Proteomes" id="UP001428341"/>
    </source>
</evidence>
<keyword evidence="3" id="KW-1185">Reference proteome</keyword>
<protein>
    <submittedName>
        <fullName evidence="2">Uncharacterized protein</fullName>
    </submittedName>
</protein>
<dbReference type="Proteomes" id="UP001428341">
    <property type="component" value="Unassembled WGS sequence"/>
</dbReference>
<reference evidence="2 3" key="1">
    <citation type="submission" date="2024-05" db="EMBL/GenBank/DDBJ databases">
        <title>Haplotype-resolved chromosome-level genome assembly of Huyou (Citrus changshanensis).</title>
        <authorList>
            <person name="Miao C."/>
            <person name="Chen W."/>
            <person name="Wu Y."/>
            <person name="Wang L."/>
            <person name="Zhao S."/>
            <person name="Grierson D."/>
            <person name="Xu C."/>
            <person name="Chen K."/>
        </authorList>
    </citation>
    <scope>NUCLEOTIDE SEQUENCE [LARGE SCALE GENOMIC DNA]</scope>
    <source>
        <strain evidence="2">01-14</strain>
        <tissue evidence="2">Leaf</tissue>
    </source>
</reference>
<evidence type="ECO:0000256" key="1">
    <source>
        <dbReference type="SAM" id="MobiDB-lite"/>
    </source>
</evidence>
<proteinExistence type="predicted"/>
<accession>A0AAP0LUM3</accession>
<dbReference type="AlphaFoldDB" id="A0AAP0LUM3"/>
<comment type="caution">
    <text evidence="2">The sequence shown here is derived from an EMBL/GenBank/DDBJ whole genome shotgun (WGS) entry which is preliminary data.</text>
</comment>
<evidence type="ECO:0000313" key="2">
    <source>
        <dbReference type="EMBL" id="KAK9187171.1"/>
    </source>
</evidence>
<dbReference type="EMBL" id="JBCGBO010000007">
    <property type="protein sequence ID" value="KAK9187171.1"/>
    <property type="molecule type" value="Genomic_DNA"/>
</dbReference>
<sequence>MDQKLSQSVGNQTTISYQHQQASQPLTQQPESQPTELALSPLNDDHPFDCDDNDNVFFISSSDHKRQLEVNARVIHGTRPSKIKDFILSDDEDDGFLSYYESDDNEYNACSDEETNEIL</sequence>